<reference evidence="9 10" key="1">
    <citation type="submission" date="2016-09" db="EMBL/GenBank/DDBJ databases">
        <title>Extensive genetic diversity and differential bi-allelic expression allows diatom success in the polar Southern Ocean.</title>
        <authorList>
            <consortium name="DOE Joint Genome Institute"/>
            <person name="Mock T."/>
            <person name="Otillar R.P."/>
            <person name="Strauss J."/>
            <person name="Dupont C."/>
            <person name="Frickenhaus S."/>
            <person name="Maumus F."/>
            <person name="Mcmullan M."/>
            <person name="Sanges R."/>
            <person name="Schmutz J."/>
            <person name="Toseland A."/>
            <person name="Valas R."/>
            <person name="Veluchamy A."/>
            <person name="Ward B.J."/>
            <person name="Allen A."/>
            <person name="Barry K."/>
            <person name="Falciatore A."/>
            <person name="Ferrante M."/>
            <person name="Fortunato A.E."/>
            <person name="Gloeckner G."/>
            <person name="Gruber A."/>
            <person name="Hipkin R."/>
            <person name="Janech M."/>
            <person name="Kroth P."/>
            <person name="Leese F."/>
            <person name="Lindquist E."/>
            <person name="Lyon B.R."/>
            <person name="Martin J."/>
            <person name="Mayer C."/>
            <person name="Parker M."/>
            <person name="Quesneville H."/>
            <person name="Raymond J."/>
            <person name="Uhlig C."/>
            <person name="Valentin K.U."/>
            <person name="Worden A.Z."/>
            <person name="Armbrust E.V."/>
            <person name="Bowler C."/>
            <person name="Green B."/>
            <person name="Moulton V."/>
            <person name="Van Oosterhout C."/>
            <person name="Grigoriev I."/>
        </authorList>
    </citation>
    <scope>NUCLEOTIDE SEQUENCE [LARGE SCALE GENOMIC DNA]</scope>
    <source>
        <strain evidence="9 10">CCMP1102</strain>
    </source>
</reference>
<feature type="transmembrane region" description="Helical" evidence="7">
    <location>
        <begin position="399"/>
        <end position="420"/>
    </location>
</feature>
<feature type="region of interest" description="Disordered" evidence="6">
    <location>
        <begin position="328"/>
        <end position="387"/>
    </location>
</feature>
<comment type="subcellular location">
    <subcellularLocation>
        <location evidence="1">Membrane</location>
        <topology evidence="1">Multi-pass membrane protein</topology>
    </subcellularLocation>
</comment>
<comment type="similarity">
    <text evidence="2">Belongs to the TDE1 family.</text>
</comment>
<keyword evidence="5 7" id="KW-0472">Membrane</keyword>
<feature type="compositionally biased region" description="Acidic residues" evidence="6">
    <location>
        <begin position="333"/>
        <end position="346"/>
    </location>
</feature>
<dbReference type="InterPro" id="IPR005016">
    <property type="entry name" value="TDE1/TMS"/>
</dbReference>
<sequence>MAAVITCIVTSLTFCLCSATTSLMGACCGNDKTSNIAPGASSGRKRSVLLLCMAIVIAFAFQYGVAKYIVNISISNYITDAWLSGCNDFDTDDLILRCAGQAGVYRSGFSSFVFFILAAVAVACKRTANREAWPAKYILFLFLVFAMCFVPNEPLFTDIYINIARVGAVFFILFQQIIFVDIAHNWNDGWVDRSEKADAEESGSGQKWLIAIVISAAFLFLVSIVGWVLLFYFFSGCATNTAFISLTIILSLLVTGTQLSGSEGSLLASSLITAYATMLCYNAVTRNPNSDCNPQLGGDDNLSIIIGLGLTIVSLSYVGWSTTADSALGGENNDIDDDGNDEGEDDNPSKEQEKISGVVTNNYQSATTNDDNQSVDEDGGHTSSENVPNTFSNNWKLNLALATISCWFSMVLTDFGSIHADGTMANPQIGEVNMWILVGSQWFALLLYTWTLIAPRIFPDREFS</sequence>
<feature type="transmembrane region" description="Helical" evidence="7">
    <location>
        <begin position="135"/>
        <end position="152"/>
    </location>
</feature>
<evidence type="ECO:0000313" key="10">
    <source>
        <dbReference type="Proteomes" id="UP000095751"/>
    </source>
</evidence>
<accession>A0A1E7F563</accession>
<keyword evidence="10" id="KW-1185">Reference proteome</keyword>
<feature type="transmembrane region" description="Helical" evidence="7">
    <location>
        <begin position="208"/>
        <end position="234"/>
    </location>
</feature>
<dbReference type="EMBL" id="KV784361">
    <property type="protein sequence ID" value="OEU13331.1"/>
    <property type="molecule type" value="Genomic_DNA"/>
</dbReference>
<dbReference type="KEGG" id="fcy:FRACYDRAFT_241670"/>
<feature type="transmembrane region" description="Helical" evidence="7">
    <location>
        <begin position="241"/>
        <end position="260"/>
    </location>
</feature>
<feature type="chain" id="PRO_5009192701" evidence="8">
    <location>
        <begin position="20"/>
        <end position="464"/>
    </location>
</feature>
<feature type="transmembrane region" description="Helical" evidence="7">
    <location>
        <begin position="266"/>
        <end position="284"/>
    </location>
</feature>
<evidence type="ECO:0000256" key="3">
    <source>
        <dbReference type="ARBA" id="ARBA00022692"/>
    </source>
</evidence>
<evidence type="ECO:0000256" key="7">
    <source>
        <dbReference type="SAM" id="Phobius"/>
    </source>
</evidence>
<feature type="transmembrane region" description="Helical" evidence="7">
    <location>
        <begin position="104"/>
        <end position="123"/>
    </location>
</feature>
<name>A0A1E7F563_9STRA</name>
<feature type="signal peptide" evidence="8">
    <location>
        <begin position="1"/>
        <end position="19"/>
    </location>
</feature>
<organism evidence="9 10">
    <name type="scientific">Fragilariopsis cylindrus CCMP1102</name>
    <dbReference type="NCBI Taxonomy" id="635003"/>
    <lineage>
        <taxon>Eukaryota</taxon>
        <taxon>Sar</taxon>
        <taxon>Stramenopiles</taxon>
        <taxon>Ochrophyta</taxon>
        <taxon>Bacillariophyta</taxon>
        <taxon>Bacillariophyceae</taxon>
        <taxon>Bacillariophycidae</taxon>
        <taxon>Bacillariales</taxon>
        <taxon>Bacillariaceae</taxon>
        <taxon>Fragilariopsis</taxon>
    </lineage>
</organism>
<proteinExistence type="inferred from homology"/>
<dbReference type="AlphaFoldDB" id="A0A1E7F563"/>
<keyword evidence="3 7" id="KW-0812">Transmembrane</keyword>
<dbReference type="Pfam" id="PF03348">
    <property type="entry name" value="Serinc"/>
    <property type="match status" value="1"/>
</dbReference>
<dbReference type="PANTHER" id="PTHR10383">
    <property type="entry name" value="SERINE INCORPORATOR"/>
    <property type="match status" value="1"/>
</dbReference>
<evidence type="ECO:0000256" key="1">
    <source>
        <dbReference type="ARBA" id="ARBA00004141"/>
    </source>
</evidence>
<evidence type="ECO:0000256" key="2">
    <source>
        <dbReference type="ARBA" id="ARBA00006665"/>
    </source>
</evidence>
<feature type="transmembrane region" description="Helical" evidence="7">
    <location>
        <begin position="432"/>
        <end position="453"/>
    </location>
</feature>
<keyword evidence="8" id="KW-0732">Signal</keyword>
<dbReference type="Proteomes" id="UP000095751">
    <property type="component" value="Unassembled WGS sequence"/>
</dbReference>
<evidence type="ECO:0000256" key="6">
    <source>
        <dbReference type="SAM" id="MobiDB-lite"/>
    </source>
</evidence>
<evidence type="ECO:0000256" key="4">
    <source>
        <dbReference type="ARBA" id="ARBA00022989"/>
    </source>
</evidence>
<keyword evidence="4 7" id="KW-1133">Transmembrane helix</keyword>
<feature type="transmembrane region" description="Helical" evidence="7">
    <location>
        <begin position="48"/>
        <end position="66"/>
    </location>
</feature>
<dbReference type="InParanoid" id="A0A1E7F563"/>
<gene>
    <name evidence="9" type="ORF">FRACYDRAFT_241670</name>
</gene>
<evidence type="ECO:0000256" key="8">
    <source>
        <dbReference type="SAM" id="SignalP"/>
    </source>
</evidence>
<dbReference type="GO" id="GO:0016020">
    <property type="term" value="C:membrane"/>
    <property type="evidence" value="ECO:0007669"/>
    <property type="project" value="UniProtKB-SubCell"/>
</dbReference>
<evidence type="ECO:0000313" key="9">
    <source>
        <dbReference type="EMBL" id="OEU13331.1"/>
    </source>
</evidence>
<dbReference type="OrthoDB" id="5963193at2759"/>
<protein>
    <submittedName>
        <fullName evidence="9">Serinc-domain-containing protein</fullName>
    </submittedName>
</protein>
<feature type="compositionally biased region" description="Polar residues" evidence="6">
    <location>
        <begin position="358"/>
        <end position="372"/>
    </location>
</feature>
<evidence type="ECO:0000256" key="5">
    <source>
        <dbReference type="ARBA" id="ARBA00023136"/>
    </source>
</evidence>
<dbReference type="PANTHER" id="PTHR10383:SF9">
    <property type="entry name" value="SERINE INCORPORATOR, ISOFORM F"/>
    <property type="match status" value="1"/>
</dbReference>